<dbReference type="GO" id="GO:0046872">
    <property type="term" value="F:metal ion binding"/>
    <property type="evidence" value="ECO:0007669"/>
    <property type="project" value="InterPro"/>
</dbReference>
<dbReference type="Pfam" id="PF00465">
    <property type="entry name" value="Fe-ADH"/>
    <property type="match status" value="1"/>
</dbReference>
<evidence type="ECO:0000259" key="3">
    <source>
        <dbReference type="Pfam" id="PF00465"/>
    </source>
</evidence>
<dbReference type="GO" id="GO:0004022">
    <property type="term" value="F:alcohol dehydrogenase (NAD+) activity"/>
    <property type="evidence" value="ECO:0007669"/>
    <property type="project" value="TreeGrafter"/>
</dbReference>
<dbReference type="PANTHER" id="PTHR11496:SF102">
    <property type="entry name" value="ALCOHOL DEHYDROGENASE 4"/>
    <property type="match status" value="1"/>
</dbReference>
<dbReference type="KEGG" id="mend:L6E24_05805"/>
<evidence type="ECO:0000313" key="6">
    <source>
        <dbReference type="Proteomes" id="UP001060368"/>
    </source>
</evidence>
<evidence type="ECO:0000259" key="4">
    <source>
        <dbReference type="Pfam" id="PF25137"/>
    </source>
</evidence>
<dbReference type="InterPro" id="IPR039697">
    <property type="entry name" value="Alcohol_dehydrogenase_Fe"/>
</dbReference>
<evidence type="ECO:0000256" key="2">
    <source>
        <dbReference type="ARBA" id="ARBA00023002"/>
    </source>
</evidence>
<dbReference type="CDD" id="cd17814">
    <property type="entry name" value="Fe-ADH-like"/>
    <property type="match status" value="1"/>
</dbReference>
<dbReference type="Gene3D" id="3.40.50.1970">
    <property type="match status" value="1"/>
</dbReference>
<dbReference type="GeneID" id="74307193"/>
<keyword evidence="6" id="KW-1185">Reference proteome</keyword>
<comment type="similarity">
    <text evidence="1">Belongs to the iron-containing alcohol dehydrogenase family.</text>
</comment>
<protein>
    <submittedName>
        <fullName evidence="5">Iron-containing alcohol dehydrogenase</fullName>
    </submittedName>
</protein>
<evidence type="ECO:0000256" key="1">
    <source>
        <dbReference type="ARBA" id="ARBA00007358"/>
    </source>
</evidence>
<feature type="domain" description="Alcohol dehydrogenase iron-type/glycerol dehydrogenase GldA" evidence="3">
    <location>
        <begin position="11"/>
        <end position="175"/>
    </location>
</feature>
<dbReference type="AlphaFoldDB" id="A0A9E7PQT6"/>
<dbReference type="InterPro" id="IPR001670">
    <property type="entry name" value="ADH_Fe/GldA"/>
</dbReference>
<organism evidence="5 6">
    <name type="scientific">Methanoplanus endosymbiosus</name>
    <dbReference type="NCBI Taxonomy" id="33865"/>
    <lineage>
        <taxon>Archaea</taxon>
        <taxon>Methanobacteriati</taxon>
        <taxon>Methanobacteriota</taxon>
        <taxon>Stenosarchaea group</taxon>
        <taxon>Methanomicrobia</taxon>
        <taxon>Methanomicrobiales</taxon>
        <taxon>Methanomicrobiaceae</taxon>
        <taxon>Methanoplanus</taxon>
    </lineage>
</organism>
<evidence type="ECO:0000313" key="5">
    <source>
        <dbReference type="EMBL" id="UUX93632.1"/>
    </source>
</evidence>
<dbReference type="Proteomes" id="UP001060368">
    <property type="component" value="Chromosome"/>
</dbReference>
<dbReference type="Gene3D" id="1.20.1090.10">
    <property type="entry name" value="Dehydroquinate synthase-like - alpha domain"/>
    <property type="match status" value="1"/>
</dbReference>
<accession>A0A9E7PQT6</accession>
<feature type="domain" description="Fe-containing alcohol dehydrogenase-like C-terminal" evidence="4">
    <location>
        <begin position="188"/>
        <end position="378"/>
    </location>
</feature>
<dbReference type="PANTHER" id="PTHR11496">
    <property type="entry name" value="ALCOHOL DEHYDROGENASE"/>
    <property type="match status" value="1"/>
</dbReference>
<dbReference type="RefSeq" id="WP_257743769.1">
    <property type="nucleotide sequence ID" value="NZ_CP096115.1"/>
</dbReference>
<gene>
    <name evidence="5" type="ORF">L6E24_05805</name>
</gene>
<dbReference type="Pfam" id="PF25137">
    <property type="entry name" value="ADH_Fe_C"/>
    <property type="match status" value="1"/>
</dbReference>
<dbReference type="SUPFAM" id="SSF56796">
    <property type="entry name" value="Dehydroquinate synthase-like"/>
    <property type="match status" value="1"/>
</dbReference>
<dbReference type="FunFam" id="3.40.50.1970:FF:000003">
    <property type="entry name" value="Alcohol dehydrogenase, iron-containing"/>
    <property type="match status" value="1"/>
</dbReference>
<reference evidence="5" key="1">
    <citation type="submission" date="2022-04" db="EMBL/GenBank/DDBJ databases">
        <title>Complete genome of Methanoplanus endosymbiosus DSM 3599.</title>
        <authorList>
            <person name="Chen S.-C."/>
            <person name="You Y.-T."/>
            <person name="Zhou Y.-Z."/>
            <person name="Lai M.-C."/>
        </authorList>
    </citation>
    <scope>NUCLEOTIDE SEQUENCE</scope>
    <source>
        <strain evidence="5">DSM 3599</strain>
    </source>
</reference>
<keyword evidence="2" id="KW-0560">Oxidoreductase</keyword>
<sequence>MGELRKFVSPEFITGINSRAFAGRYAKNFKAERVLLTVDPSVFTLDWMESILQSLDDEKVEYVPFSEITENPKTYEIMKGASLFRKKKCDGIVAVGGGSTLDCAKGIGIVAANGGDITDYIGVDRVSIPMPPLICIPTTAGSSADVSQYAVISDNKYKKLVISKSVVPDVSLLDPQTLMTQPENVTYCSGIDALFHAIEAFCSNGSSKVTDIFALKTVEELSSGLVEVAEDPYNPELREKTMFASLYAGLAFSNAGLGLIHAMSHSIGGLLDISHGVSSMLTAGPVINYNYSFCPEKYRKISAAMGIDESRLSDTELKEALISAIYDIAGEYTTHIINNFRLEREPEDIIVKRTLNDPCIATNPGIPDEDAIRQIWREVSGR</sequence>
<dbReference type="EMBL" id="CP096115">
    <property type="protein sequence ID" value="UUX93632.1"/>
    <property type="molecule type" value="Genomic_DNA"/>
</dbReference>
<proteinExistence type="inferred from homology"/>
<name>A0A9E7PQT6_9EURY</name>
<dbReference type="InterPro" id="IPR056798">
    <property type="entry name" value="ADH_Fe_C"/>
</dbReference>